<evidence type="ECO:0000313" key="2">
    <source>
        <dbReference type="Proteomes" id="UP000281549"/>
    </source>
</evidence>
<dbReference type="EMBL" id="ML005175">
    <property type="protein sequence ID" value="RKP19721.1"/>
    <property type="molecule type" value="Genomic_DNA"/>
</dbReference>
<proteinExistence type="predicted"/>
<dbReference type="Proteomes" id="UP000281549">
    <property type="component" value="Unassembled WGS sequence"/>
</dbReference>
<organism evidence="1 2">
    <name type="scientific">Rozella allomycis (strain CSF55)</name>
    <dbReference type="NCBI Taxonomy" id="988480"/>
    <lineage>
        <taxon>Eukaryota</taxon>
        <taxon>Fungi</taxon>
        <taxon>Fungi incertae sedis</taxon>
        <taxon>Cryptomycota</taxon>
        <taxon>Cryptomycota incertae sedis</taxon>
        <taxon>Rozella</taxon>
    </lineage>
</organism>
<accession>A0A4P9YLE1</accession>
<name>A0A4P9YLE1_ROZAC</name>
<reference evidence="2" key="1">
    <citation type="journal article" date="2018" name="Nat. Microbiol.">
        <title>Leveraging single-cell genomics to expand the fungal tree of life.</title>
        <authorList>
            <person name="Ahrendt S.R."/>
            <person name="Quandt C.A."/>
            <person name="Ciobanu D."/>
            <person name="Clum A."/>
            <person name="Salamov A."/>
            <person name="Andreopoulos B."/>
            <person name="Cheng J.F."/>
            <person name="Woyke T."/>
            <person name="Pelin A."/>
            <person name="Henrissat B."/>
            <person name="Reynolds N.K."/>
            <person name="Benny G.L."/>
            <person name="Smith M.E."/>
            <person name="James T.Y."/>
            <person name="Grigoriev I.V."/>
        </authorList>
    </citation>
    <scope>NUCLEOTIDE SEQUENCE [LARGE SCALE GENOMIC DNA]</scope>
    <source>
        <strain evidence="2">CSF55</strain>
    </source>
</reference>
<evidence type="ECO:0000313" key="1">
    <source>
        <dbReference type="EMBL" id="RKP19721.1"/>
    </source>
</evidence>
<dbReference type="AlphaFoldDB" id="A0A4P9YLE1"/>
<gene>
    <name evidence="1" type="ORF">ROZALSC1DRAFT_22050</name>
</gene>
<sequence length="193" mass="22714">MSELGLRGCHLKSNTQSTFEVYVKNVGLSGWCKNPQLYIANIFDDYHESTYCRIRLTKNCHEVCVPPFKAFEKHFNEHITYRHVDMGHHYAWLLPAKVQWRKYGSSGNELNRTKANTHLTHAINVNWNPTFKMIINREFIFKCRIRQYRSRFAKKGTAILVGPNFAYFNECAHIYVNALQEVLKQRMKLLSVL</sequence>
<protein>
    <submittedName>
        <fullName evidence="1">Uncharacterized protein</fullName>
    </submittedName>
</protein>